<protein>
    <submittedName>
        <fullName evidence="3">PorT family protein</fullName>
    </submittedName>
</protein>
<feature type="domain" description="Outer membrane protein beta-barrel" evidence="2">
    <location>
        <begin position="18"/>
        <end position="163"/>
    </location>
</feature>
<dbReference type="InterPro" id="IPR011250">
    <property type="entry name" value="OMP/PagP_B-barrel"/>
</dbReference>
<evidence type="ECO:0000256" key="1">
    <source>
        <dbReference type="SAM" id="SignalP"/>
    </source>
</evidence>
<gene>
    <name evidence="3" type="ORF">MQE36_10070</name>
</gene>
<accession>A0ABY3YHR1</accession>
<evidence type="ECO:0000313" key="4">
    <source>
        <dbReference type="Proteomes" id="UP000829476"/>
    </source>
</evidence>
<proteinExistence type="predicted"/>
<keyword evidence="1" id="KW-0732">Signal</keyword>
<dbReference type="EMBL" id="CP094326">
    <property type="protein sequence ID" value="UNY97437.1"/>
    <property type="molecule type" value="Genomic_DNA"/>
</dbReference>
<name>A0ABY3YHR1_9FLAO</name>
<evidence type="ECO:0000259" key="2">
    <source>
        <dbReference type="Pfam" id="PF13568"/>
    </source>
</evidence>
<dbReference type="InterPro" id="IPR025665">
    <property type="entry name" value="Beta-barrel_OMP_2"/>
</dbReference>
<dbReference type="Proteomes" id="UP000829476">
    <property type="component" value="Chromosome"/>
</dbReference>
<dbReference type="SUPFAM" id="SSF56925">
    <property type="entry name" value="OMPA-like"/>
    <property type="match status" value="1"/>
</dbReference>
<organism evidence="3 4">
    <name type="scientific">Zhouia spongiae</name>
    <dbReference type="NCBI Taxonomy" id="2202721"/>
    <lineage>
        <taxon>Bacteria</taxon>
        <taxon>Pseudomonadati</taxon>
        <taxon>Bacteroidota</taxon>
        <taxon>Flavobacteriia</taxon>
        <taxon>Flavobacteriales</taxon>
        <taxon>Flavobacteriaceae</taxon>
        <taxon>Zhouia</taxon>
    </lineage>
</organism>
<reference evidence="3 4" key="1">
    <citation type="journal article" date="2018" name="Int. J. Syst. Evol. Microbiol.">
        <title>Zhouia spongiae sp. nov., isolated from a marine sponge.</title>
        <authorList>
            <person name="Zhuang L."/>
            <person name="Lin B."/>
            <person name="Qin F."/>
            <person name="Luo L."/>
        </authorList>
    </citation>
    <scope>NUCLEOTIDE SEQUENCE [LARGE SCALE GENOMIC DNA]</scope>
    <source>
        <strain evidence="3 4">HN-Y44</strain>
    </source>
</reference>
<sequence>MKKTLLLFFVLASTSIMAQTNSGWGIKAGLNYNSNGKYFDDAGEIIKNPDGNVGYHFGFFGKGNLTETLYIKPELVYTKVKSDYDGDKFDMSKLDLPVLLGYKVFGPIEVFAGPAFQYVLETEFDGISMNDIESDFTVGMNIGIGVSLGNIGIDLRYDRGFSDNEATYINNNIVDGFQHHVETRPEQLVLGVSLRL</sequence>
<evidence type="ECO:0000313" key="3">
    <source>
        <dbReference type="EMBL" id="UNY97437.1"/>
    </source>
</evidence>
<feature type="signal peptide" evidence="1">
    <location>
        <begin position="1"/>
        <end position="18"/>
    </location>
</feature>
<dbReference type="RefSeq" id="WP_242935850.1">
    <property type="nucleotide sequence ID" value="NZ_CP094326.1"/>
</dbReference>
<dbReference type="Pfam" id="PF13568">
    <property type="entry name" value="OMP_b-brl_2"/>
    <property type="match status" value="1"/>
</dbReference>
<keyword evidence="4" id="KW-1185">Reference proteome</keyword>
<feature type="chain" id="PRO_5047468837" evidence="1">
    <location>
        <begin position="19"/>
        <end position="196"/>
    </location>
</feature>